<reference evidence="2" key="1">
    <citation type="submission" date="2013-02" db="EMBL/GenBank/DDBJ databases">
        <authorList>
            <person name="Hughes D."/>
        </authorList>
    </citation>
    <scope>NUCLEOTIDE SEQUENCE</scope>
    <source>
        <strain>Durham</strain>
        <strain evidence="2">NC isolate 2 -- Noor lab</strain>
    </source>
</reference>
<keyword evidence="2" id="KW-1185">Reference proteome</keyword>
<dbReference type="EMBL" id="CAQQ02057061">
    <property type="status" value="NOT_ANNOTATED_CDS"/>
    <property type="molecule type" value="Genomic_DNA"/>
</dbReference>
<protein>
    <submittedName>
        <fullName evidence="1">Uncharacterized protein</fullName>
    </submittedName>
</protein>
<dbReference type="HOGENOM" id="CLU_2707608_0_0_1"/>
<proteinExistence type="predicted"/>
<reference evidence="1" key="2">
    <citation type="submission" date="2015-06" db="UniProtKB">
        <authorList>
            <consortium name="EnsemblMetazoa"/>
        </authorList>
    </citation>
    <scope>IDENTIFICATION</scope>
</reference>
<evidence type="ECO:0000313" key="2">
    <source>
        <dbReference type="Proteomes" id="UP000015102"/>
    </source>
</evidence>
<dbReference type="Proteomes" id="UP000015102">
    <property type="component" value="Unassembled WGS sequence"/>
</dbReference>
<sequence>MNALKWTSGISPTRGEILPDSNMMLLHFSGVFSSISSIYRPYDATPFLRRLFLDQQSPSAFIKSDCNVGNSVW</sequence>
<dbReference type="EMBL" id="CAQQ02057060">
    <property type="status" value="NOT_ANNOTATED_CDS"/>
    <property type="molecule type" value="Genomic_DNA"/>
</dbReference>
<name>T1GPQ5_MEGSC</name>
<evidence type="ECO:0000313" key="1">
    <source>
        <dbReference type="EnsemblMetazoa" id="MESCA005595-PA"/>
    </source>
</evidence>
<accession>T1GPQ5</accession>
<organism evidence="1 2">
    <name type="scientific">Megaselia scalaris</name>
    <name type="common">Humpbacked fly</name>
    <name type="synonym">Phora scalaris</name>
    <dbReference type="NCBI Taxonomy" id="36166"/>
    <lineage>
        <taxon>Eukaryota</taxon>
        <taxon>Metazoa</taxon>
        <taxon>Ecdysozoa</taxon>
        <taxon>Arthropoda</taxon>
        <taxon>Hexapoda</taxon>
        <taxon>Insecta</taxon>
        <taxon>Pterygota</taxon>
        <taxon>Neoptera</taxon>
        <taxon>Endopterygota</taxon>
        <taxon>Diptera</taxon>
        <taxon>Brachycera</taxon>
        <taxon>Muscomorpha</taxon>
        <taxon>Platypezoidea</taxon>
        <taxon>Phoridae</taxon>
        <taxon>Megaseliini</taxon>
        <taxon>Megaselia</taxon>
    </lineage>
</organism>
<dbReference type="EnsemblMetazoa" id="MESCA005595-RA">
    <property type="protein sequence ID" value="MESCA005595-PA"/>
    <property type="gene ID" value="MESCA005595"/>
</dbReference>
<dbReference type="AlphaFoldDB" id="T1GPQ5"/>